<keyword evidence="4 8" id="KW-1133">Transmembrane helix</keyword>
<dbReference type="Gene3D" id="1.20.210.10">
    <property type="entry name" value="Cytochrome c oxidase-like, subunit I domain"/>
    <property type="match status" value="1"/>
</dbReference>
<keyword evidence="6" id="KW-0408">Iron</keyword>
<keyword evidence="6" id="KW-0349">Heme</keyword>
<keyword evidence="5 8" id="KW-0472">Membrane</keyword>
<dbReference type="PANTHER" id="PTHR10422">
    <property type="entry name" value="CYTOCHROME C OXIDASE SUBUNIT 1"/>
    <property type="match status" value="1"/>
</dbReference>
<keyword evidence="11" id="KW-1185">Reference proteome</keyword>
<evidence type="ECO:0000256" key="4">
    <source>
        <dbReference type="ARBA" id="ARBA00022989"/>
    </source>
</evidence>
<dbReference type="InterPro" id="IPR000883">
    <property type="entry name" value="Cyt_C_Oxase_1"/>
</dbReference>
<feature type="transmembrane region" description="Helical" evidence="8">
    <location>
        <begin position="354"/>
        <end position="378"/>
    </location>
</feature>
<feature type="compositionally biased region" description="Basic and acidic residues" evidence="7">
    <location>
        <begin position="602"/>
        <end position="614"/>
    </location>
</feature>
<feature type="transmembrane region" description="Helical" evidence="8">
    <location>
        <begin position="145"/>
        <end position="171"/>
    </location>
</feature>
<dbReference type="PANTHER" id="PTHR10422:SF18">
    <property type="entry name" value="CYTOCHROME C OXIDASE SUBUNIT 1"/>
    <property type="match status" value="1"/>
</dbReference>
<keyword evidence="6" id="KW-0249">Electron transport</keyword>
<feature type="transmembrane region" description="Helical" evidence="8">
    <location>
        <begin position="390"/>
        <end position="413"/>
    </location>
</feature>
<comment type="caution">
    <text evidence="10">The sequence shown here is derived from an EMBL/GenBank/DDBJ whole genome shotgun (WGS) entry which is preliminary data.</text>
</comment>
<dbReference type="InterPro" id="IPR023615">
    <property type="entry name" value="Cyt_c_Oxase_su1_BS"/>
</dbReference>
<keyword evidence="2 6" id="KW-0679">Respiratory chain</keyword>
<comment type="similarity">
    <text evidence="6">Belongs to the heme-copper respiratory oxidase family.</text>
</comment>
<evidence type="ECO:0000256" key="8">
    <source>
        <dbReference type="SAM" id="Phobius"/>
    </source>
</evidence>
<feature type="transmembrane region" description="Helical" evidence="8">
    <location>
        <begin position="463"/>
        <end position="491"/>
    </location>
</feature>
<sequence>MAVTEVQLDEHVDSHASHDDHEHHGNFVTNYIFSQDHKVIGKQFLITGILWAIIGGGLSIIFRLQLGFPDMNLEWLRPIMGGWITDAGKIDTEFYLALVTMHGTIMVFFVLTAGLSGTFSNFLIPLQIGARDMASGFMNMLSYWFFFLSSVIMFISLFISTGPAAGGWTIYPPLSALPQAISGSGLGMTLWLVAMVFFIASTLLGGINYISTVINLRTKGMSFTKMPLTIWAFFLTAILGLLSFPVLFAAALLLVFDRSFGTSFYLSDIYIGGEALPNSGGSPILFQHLFWFLGHPEVYIIILPALGITSEIISTNSRKPIFGYRAMIGSMIGIGILSFIVWAHHMFVTGMSPFLGSIFMILTLVIAVPSAIKAFNYITTLWQGNIRFTTAMMFSIGLVSLFISGGVTGIFLGNSALDIFLHDTYFVVAHFHLVMGSSAFFGMVAGIYHWFPKMFGRMMDEKLGYIHFWLTFVGVYMVFFPLHYIGIAGFPRRYYSFTNFDAFSDFADLNMFVSVAAILTFGAQFIFLFNFFYSIFRGRKAPANPWNSNTLEWTTPRLPGHGNWPGEIPTVYRWPYDYSKPGSESDFIPQTVPYSNTPESNLPHEAEEAKNEKV</sequence>
<comment type="subcellular location">
    <subcellularLocation>
        <location evidence="1">Membrane</location>
        <topology evidence="1">Multi-pass membrane protein</topology>
    </subcellularLocation>
</comment>
<evidence type="ECO:0000256" key="6">
    <source>
        <dbReference type="RuleBase" id="RU000370"/>
    </source>
</evidence>
<evidence type="ECO:0000313" key="10">
    <source>
        <dbReference type="EMBL" id="MCV9387664.1"/>
    </source>
</evidence>
<dbReference type="SUPFAM" id="SSF81442">
    <property type="entry name" value="Cytochrome c oxidase subunit I-like"/>
    <property type="match status" value="1"/>
</dbReference>
<feature type="transmembrane region" description="Helical" evidence="8">
    <location>
        <begin position="44"/>
        <end position="66"/>
    </location>
</feature>
<evidence type="ECO:0000313" key="11">
    <source>
        <dbReference type="Proteomes" id="UP001300692"/>
    </source>
</evidence>
<feature type="transmembrane region" description="Helical" evidence="8">
    <location>
        <begin position="511"/>
        <end position="533"/>
    </location>
</feature>
<evidence type="ECO:0000256" key="1">
    <source>
        <dbReference type="ARBA" id="ARBA00004141"/>
    </source>
</evidence>
<accession>A0ABT3CVU3</accession>
<organism evidence="10 11">
    <name type="scientific">Reichenbachiella ulvae</name>
    <dbReference type="NCBI Taxonomy" id="2980104"/>
    <lineage>
        <taxon>Bacteria</taxon>
        <taxon>Pseudomonadati</taxon>
        <taxon>Bacteroidota</taxon>
        <taxon>Cytophagia</taxon>
        <taxon>Cytophagales</taxon>
        <taxon>Reichenbachiellaceae</taxon>
        <taxon>Reichenbachiella</taxon>
    </lineage>
</organism>
<keyword evidence="6" id="KW-0813">Transport</keyword>
<proteinExistence type="inferred from homology"/>
<dbReference type="RefSeq" id="WP_264138484.1">
    <property type="nucleotide sequence ID" value="NZ_JAOYOD010000001.1"/>
</dbReference>
<feature type="transmembrane region" description="Helical" evidence="8">
    <location>
        <begin position="105"/>
        <end position="124"/>
    </location>
</feature>
<evidence type="ECO:0000256" key="7">
    <source>
        <dbReference type="SAM" id="MobiDB-lite"/>
    </source>
</evidence>
<feature type="transmembrane region" description="Helical" evidence="8">
    <location>
        <begin position="289"/>
        <end position="310"/>
    </location>
</feature>
<feature type="transmembrane region" description="Helical" evidence="8">
    <location>
        <begin position="425"/>
        <end position="451"/>
    </location>
</feature>
<dbReference type="EMBL" id="JAOYOD010000001">
    <property type="protein sequence ID" value="MCV9387664.1"/>
    <property type="molecule type" value="Genomic_DNA"/>
</dbReference>
<dbReference type="PROSITE" id="PS50855">
    <property type="entry name" value="COX1"/>
    <property type="match status" value="1"/>
</dbReference>
<evidence type="ECO:0000256" key="5">
    <source>
        <dbReference type="ARBA" id="ARBA00023136"/>
    </source>
</evidence>
<feature type="transmembrane region" description="Helical" evidence="8">
    <location>
        <begin position="322"/>
        <end position="342"/>
    </location>
</feature>
<dbReference type="PROSITE" id="PS00077">
    <property type="entry name" value="COX1_CUB"/>
    <property type="match status" value="1"/>
</dbReference>
<reference evidence="10 11" key="1">
    <citation type="submission" date="2022-10" db="EMBL/GenBank/DDBJ databases">
        <title>Comparative genomics and taxonomic characterization of three novel marine species of genus Reichenbachiella exhibiting antioxidant and polysaccharide degradation activities.</title>
        <authorList>
            <person name="Muhammad N."/>
            <person name="Lee Y.-J."/>
            <person name="Ko J."/>
            <person name="Kim S.-G."/>
        </authorList>
    </citation>
    <scope>NUCLEOTIDE SEQUENCE [LARGE SCALE GENOMIC DNA]</scope>
    <source>
        <strain evidence="10 11">ABR2-5</strain>
    </source>
</reference>
<evidence type="ECO:0000256" key="2">
    <source>
        <dbReference type="ARBA" id="ARBA00022660"/>
    </source>
</evidence>
<gene>
    <name evidence="10" type="ORF">N7U62_13365</name>
</gene>
<feature type="transmembrane region" description="Helical" evidence="8">
    <location>
        <begin position="191"/>
        <end position="216"/>
    </location>
</feature>
<keyword evidence="6" id="KW-0479">Metal-binding</keyword>
<dbReference type="PRINTS" id="PR01165">
    <property type="entry name" value="CYCOXIDASEI"/>
</dbReference>
<dbReference type="InterPro" id="IPR023616">
    <property type="entry name" value="Cyt_c_oxase-like_su1_dom"/>
</dbReference>
<dbReference type="InterPro" id="IPR036927">
    <property type="entry name" value="Cyt_c_oxase-like_su1_sf"/>
</dbReference>
<name>A0ABT3CVU3_9BACT</name>
<protein>
    <submittedName>
        <fullName evidence="10">Cbb3-type cytochrome c oxidase subunit I</fullName>
    </submittedName>
</protein>
<dbReference type="Pfam" id="PF00115">
    <property type="entry name" value="COX1"/>
    <property type="match status" value="1"/>
</dbReference>
<dbReference type="Proteomes" id="UP001300692">
    <property type="component" value="Unassembled WGS sequence"/>
</dbReference>
<feature type="transmembrane region" description="Helical" evidence="8">
    <location>
        <begin position="228"/>
        <end position="256"/>
    </location>
</feature>
<evidence type="ECO:0000256" key="3">
    <source>
        <dbReference type="ARBA" id="ARBA00022692"/>
    </source>
</evidence>
<feature type="domain" description="Cytochrome oxidase subunit I profile" evidence="9">
    <location>
        <begin position="27"/>
        <end position="572"/>
    </location>
</feature>
<feature type="region of interest" description="Disordered" evidence="7">
    <location>
        <begin position="585"/>
        <end position="614"/>
    </location>
</feature>
<keyword evidence="3 6" id="KW-0812">Transmembrane</keyword>
<evidence type="ECO:0000259" key="9">
    <source>
        <dbReference type="PROSITE" id="PS50855"/>
    </source>
</evidence>